<dbReference type="GO" id="GO:0000949">
    <property type="term" value="P:aromatic amino acid family catabolic process to alcohol via Ehrlich pathway"/>
    <property type="evidence" value="ECO:0007669"/>
    <property type="project" value="TreeGrafter"/>
</dbReference>
<dbReference type="Gene3D" id="3.40.50.1220">
    <property type="entry name" value="TPP-binding domain"/>
    <property type="match status" value="1"/>
</dbReference>
<keyword evidence="8 11" id="KW-0460">Magnesium</keyword>
<keyword evidence="6 11" id="KW-0479">Metal-binding</keyword>
<evidence type="ECO:0000259" key="13">
    <source>
        <dbReference type="Pfam" id="PF02775"/>
    </source>
</evidence>
<dbReference type="FunFam" id="3.40.50.1220:FF:000009">
    <property type="entry name" value="Pyruvate decarboxylase 1"/>
    <property type="match status" value="1"/>
</dbReference>
<dbReference type="GO" id="GO:0004737">
    <property type="term" value="F:pyruvate decarboxylase activity"/>
    <property type="evidence" value="ECO:0007669"/>
    <property type="project" value="UniProtKB-EC"/>
</dbReference>
<keyword evidence="7" id="KW-0210">Decarboxylase</keyword>
<evidence type="ECO:0000256" key="6">
    <source>
        <dbReference type="ARBA" id="ARBA00022723"/>
    </source>
</evidence>
<evidence type="ECO:0000256" key="4">
    <source>
        <dbReference type="ARBA" id="ARBA00007812"/>
    </source>
</evidence>
<evidence type="ECO:0000256" key="7">
    <source>
        <dbReference type="ARBA" id="ARBA00022793"/>
    </source>
</evidence>
<dbReference type="CDD" id="cd02005">
    <property type="entry name" value="TPP_PDC_IPDC"/>
    <property type="match status" value="1"/>
</dbReference>
<keyword evidence="10" id="KW-0456">Lyase</keyword>
<dbReference type="GO" id="GO:0000287">
    <property type="term" value="F:magnesium ion binding"/>
    <property type="evidence" value="ECO:0007669"/>
    <property type="project" value="InterPro"/>
</dbReference>
<evidence type="ECO:0000259" key="12">
    <source>
        <dbReference type="Pfam" id="PF00205"/>
    </source>
</evidence>
<evidence type="ECO:0000256" key="9">
    <source>
        <dbReference type="ARBA" id="ARBA00023052"/>
    </source>
</evidence>
<sequence length="489" mass="54533">MSLVNAIAGAYSDDLPVVVVSGGPNSNDLGTNRVLHHTMGLPDRTQQLEVFRRVTQEAVVVTNAIDAPELIDKAFSTALRTRKPVYIEICCNIAQQLVPTPVPMAIKYIPDSNQTSLQHALQQFTSSWNSAVKPVLLIGNKVRLAHALRLAVPLAEKLGAGVAVMPNAKSFFPETHPQFMGTYWGNVSSPYVCEVVESADLYVYIGPVFNDYTTTGYSTLVQKHKMIQILPERVKMPLAEYGCVYMTEFLEKLLSCKELEVKNKSLEIYKRIAEAEPVPVLPPPSEVLSTRYVLRTVQRMLRETSAVIVETGDSWFNGQKLHLPRGVPYEFQMQYGSIGWSVGALLGMALGFRGSRRCIAMIGDGSFQMTAQEVSTMIRYGLNPIIFLLNNQGYTIEVEIHDGPYNNIKNWDYKMLIDAFSKKEGKVKSFLCNTVQDLNEGVEFAEKNEGHLVFLECSLDRNDCSKELLEWGTRVASANGRAAIDKDNY</sequence>
<evidence type="ECO:0000256" key="3">
    <source>
        <dbReference type="ARBA" id="ARBA00001964"/>
    </source>
</evidence>
<dbReference type="SUPFAM" id="SSF52518">
    <property type="entry name" value="Thiamin diphosphate-binding fold (THDP-binding)"/>
    <property type="match status" value="2"/>
</dbReference>
<comment type="cofactor">
    <cofactor evidence="11">
        <name>Mg(2+)</name>
        <dbReference type="ChEBI" id="CHEBI:18420"/>
    </cofactor>
    <text evidence="11">Binds 1 Mg(2+) per subunit.</text>
</comment>
<dbReference type="Pfam" id="PF00205">
    <property type="entry name" value="TPP_enzyme_M"/>
    <property type="match status" value="1"/>
</dbReference>
<reference evidence="14" key="1">
    <citation type="journal article" date="2020" name="J. Eukaryot. Microbiol.">
        <title>De novo Sequencing, Assembly and Annotation of the Transcriptome for the Free-Living Testate Amoeba Arcella intermedia.</title>
        <authorList>
            <person name="Ribeiro G.M."/>
            <person name="Porfirio-Sousa A.L."/>
            <person name="Maurer-Alcala X.X."/>
            <person name="Katz L.A."/>
            <person name="Lahr D.J.G."/>
        </authorList>
    </citation>
    <scope>NUCLEOTIDE SEQUENCE</scope>
</reference>
<dbReference type="InterPro" id="IPR047214">
    <property type="entry name" value="TPP_PDC_IPDC"/>
</dbReference>
<feature type="domain" description="Thiamine pyrophosphate enzyme TPP-binding" evidence="13">
    <location>
        <begin position="331"/>
        <end position="446"/>
    </location>
</feature>
<evidence type="ECO:0000256" key="5">
    <source>
        <dbReference type="ARBA" id="ARBA00013202"/>
    </source>
</evidence>
<organism evidence="14">
    <name type="scientific">Arcella intermedia</name>
    <dbReference type="NCBI Taxonomy" id="1963864"/>
    <lineage>
        <taxon>Eukaryota</taxon>
        <taxon>Amoebozoa</taxon>
        <taxon>Tubulinea</taxon>
        <taxon>Elardia</taxon>
        <taxon>Arcellinida</taxon>
        <taxon>Sphaerothecina</taxon>
        <taxon>Arcellidae</taxon>
        <taxon>Arcella</taxon>
    </lineage>
</organism>
<proteinExistence type="inferred from homology"/>
<keyword evidence="9" id="KW-0786">Thiamine pyrophosphate</keyword>
<dbReference type="GO" id="GO:0030976">
    <property type="term" value="F:thiamine pyrophosphate binding"/>
    <property type="evidence" value="ECO:0007669"/>
    <property type="project" value="InterPro"/>
</dbReference>
<evidence type="ECO:0000256" key="11">
    <source>
        <dbReference type="PIRSR" id="PIRSR036565-2"/>
    </source>
</evidence>
<accession>A0A6B2L2B6</accession>
<dbReference type="InterPro" id="IPR011766">
    <property type="entry name" value="TPP_enzyme_TPP-bd"/>
</dbReference>
<dbReference type="InterPro" id="IPR012000">
    <property type="entry name" value="Thiamin_PyroP_enz_cen_dom"/>
</dbReference>
<dbReference type="InterPro" id="IPR029061">
    <property type="entry name" value="THDP-binding"/>
</dbReference>
<comment type="cofactor">
    <cofactor evidence="2">
        <name>a metal cation</name>
        <dbReference type="ChEBI" id="CHEBI:25213"/>
    </cofactor>
</comment>
<evidence type="ECO:0000256" key="10">
    <source>
        <dbReference type="ARBA" id="ARBA00023239"/>
    </source>
</evidence>
<dbReference type="FunFam" id="3.40.50.970:FF:000024">
    <property type="entry name" value="Pyruvate decarboxylase isozyme"/>
    <property type="match status" value="1"/>
</dbReference>
<feature type="domain" description="Thiamine pyrophosphate enzyme central" evidence="12">
    <location>
        <begin position="129"/>
        <end position="234"/>
    </location>
</feature>
<feature type="binding site" evidence="11">
    <location>
        <position position="393"/>
    </location>
    <ligand>
        <name>Mg(2+)</name>
        <dbReference type="ChEBI" id="CHEBI:18420"/>
    </ligand>
</feature>
<evidence type="ECO:0000256" key="2">
    <source>
        <dbReference type="ARBA" id="ARBA00001920"/>
    </source>
</evidence>
<dbReference type="PIRSF" id="PIRSF036565">
    <property type="entry name" value="Pyruvt_ip_decrb"/>
    <property type="match status" value="1"/>
</dbReference>
<comment type="cofactor">
    <cofactor evidence="3">
        <name>thiamine diphosphate</name>
        <dbReference type="ChEBI" id="CHEBI:58937"/>
    </cofactor>
</comment>
<feature type="binding site" evidence="11">
    <location>
        <position position="391"/>
    </location>
    <ligand>
        <name>Mg(2+)</name>
        <dbReference type="ChEBI" id="CHEBI:18420"/>
    </ligand>
</feature>
<protein>
    <recommendedName>
        <fullName evidence="5">pyruvate decarboxylase</fullName>
        <ecNumber evidence="5">4.1.1.1</ecNumber>
    </recommendedName>
</protein>
<dbReference type="InterPro" id="IPR029035">
    <property type="entry name" value="DHS-like_NAD/FAD-binding_dom"/>
</dbReference>
<dbReference type="GO" id="GO:0005829">
    <property type="term" value="C:cytosol"/>
    <property type="evidence" value="ECO:0007669"/>
    <property type="project" value="TreeGrafter"/>
</dbReference>
<name>A0A6B2L2B6_9EUKA</name>
<dbReference type="InterPro" id="IPR012110">
    <property type="entry name" value="PDC/IPDC-like"/>
</dbReference>
<dbReference type="Pfam" id="PF02775">
    <property type="entry name" value="TPP_enzyme_C"/>
    <property type="match status" value="1"/>
</dbReference>
<dbReference type="SUPFAM" id="SSF52467">
    <property type="entry name" value="DHS-like NAD/FAD-binding domain"/>
    <property type="match status" value="1"/>
</dbReference>
<dbReference type="EC" id="4.1.1.1" evidence="5"/>
<dbReference type="Gene3D" id="3.40.50.970">
    <property type="match status" value="2"/>
</dbReference>
<evidence type="ECO:0000313" key="14">
    <source>
        <dbReference type="EMBL" id="NDV31154.1"/>
    </source>
</evidence>
<dbReference type="AlphaFoldDB" id="A0A6B2L2B6"/>
<feature type="binding site" evidence="11">
    <location>
        <position position="364"/>
    </location>
    <ligand>
        <name>Mg(2+)</name>
        <dbReference type="ChEBI" id="CHEBI:18420"/>
    </ligand>
</feature>
<dbReference type="PANTHER" id="PTHR43452:SF1">
    <property type="entry name" value="PYRUVATE DECARBOXYLASE C186.09-RELATED"/>
    <property type="match status" value="1"/>
</dbReference>
<comment type="similarity">
    <text evidence="4">Belongs to the TPP enzyme family.</text>
</comment>
<dbReference type="EMBL" id="GIBP01002185">
    <property type="protein sequence ID" value="NDV31154.1"/>
    <property type="molecule type" value="Transcribed_RNA"/>
</dbReference>
<evidence type="ECO:0000256" key="8">
    <source>
        <dbReference type="ARBA" id="ARBA00022842"/>
    </source>
</evidence>
<comment type="catalytic activity">
    <reaction evidence="1">
        <text>a 2-oxocarboxylate + H(+) = an aldehyde + CO2</text>
        <dbReference type="Rhea" id="RHEA:11628"/>
        <dbReference type="ChEBI" id="CHEBI:15378"/>
        <dbReference type="ChEBI" id="CHEBI:16526"/>
        <dbReference type="ChEBI" id="CHEBI:17478"/>
        <dbReference type="ChEBI" id="CHEBI:35179"/>
        <dbReference type="EC" id="4.1.1.1"/>
    </reaction>
</comment>
<dbReference type="PANTHER" id="PTHR43452">
    <property type="entry name" value="PYRUVATE DECARBOXYLASE"/>
    <property type="match status" value="1"/>
</dbReference>
<evidence type="ECO:0000256" key="1">
    <source>
        <dbReference type="ARBA" id="ARBA00001041"/>
    </source>
</evidence>